<evidence type="ECO:0000256" key="1">
    <source>
        <dbReference type="ARBA" id="ARBA00022842"/>
    </source>
</evidence>
<dbReference type="GO" id="GO:0016779">
    <property type="term" value="F:nucleotidyltransferase activity"/>
    <property type="evidence" value="ECO:0007669"/>
    <property type="project" value="UniProtKB-ARBA"/>
</dbReference>
<dbReference type="OrthoDB" id="8667343at2"/>
<evidence type="ECO:0000313" key="4">
    <source>
        <dbReference type="Proteomes" id="UP000078463"/>
    </source>
</evidence>
<dbReference type="InterPro" id="IPR029044">
    <property type="entry name" value="Nucleotide-diphossugar_trans"/>
</dbReference>
<accession>A0A191UIA8</accession>
<feature type="domain" description="MobA-like NTP transferase" evidence="2">
    <location>
        <begin position="2"/>
        <end position="158"/>
    </location>
</feature>
<sequence length="200" mass="21846">MVLLAAGEGSRMGSIPKALLLKDGKTLLQGFCEMVQELRPVEFVVLTGFHAQAIEAELAKIGKALNIAVTVQHNFNAQNGQGSSVRLALESLQSQFDVLAVCLSDQPNIGHEEIEYLLGQFSKRQTNQEIIMPEVNGQRGNPVLFSKKAVENILSIPGMVCRAYMDQHPELITVCEIDNPAYVLDADTEADIQKLGITRA</sequence>
<dbReference type="InterPro" id="IPR025877">
    <property type="entry name" value="MobA-like_NTP_Trfase"/>
</dbReference>
<dbReference type="EMBL" id="CP015922">
    <property type="protein sequence ID" value="ANJ00744.1"/>
    <property type="molecule type" value="Genomic_DNA"/>
</dbReference>
<name>A0A191UIA8_9BURK</name>
<dbReference type="Pfam" id="PF12804">
    <property type="entry name" value="NTP_transf_3"/>
    <property type="match status" value="1"/>
</dbReference>
<organism evidence="3 4">
    <name type="scientific">Polynucleobacter wuianus</name>
    <dbReference type="NCBI Taxonomy" id="1743168"/>
    <lineage>
        <taxon>Bacteria</taxon>
        <taxon>Pseudomonadati</taxon>
        <taxon>Pseudomonadota</taxon>
        <taxon>Betaproteobacteria</taxon>
        <taxon>Burkholderiales</taxon>
        <taxon>Burkholderiaceae</taxon>
        <taxon>Polynucleobacter</taxon>
    </lineage>
</organism>
<reference evidence="4" key="1">
    <citation type="submission" date="2016-05" db="EMBL/GenBank/DDBJ databases">
        <title>Polynucleobacter sp. QLW-P1FAT50C-4 genome.</title>
        <authorList>
            <person name="Hahn M.W."/>
        </authorList>
    </citation>
    <scope>NUCLEOTIDE SEQUENCE [LARGE SCALE GENOMIC DNA]</scope>
    <source>
        <strain evidence="4">QLW-P1FAT50C-4</strain>
    </source>
</reference>
<keyword evidence="4" id="KW-1185">Reference proteome</keyword>
<keyword evidence="1" id="KW-0460">Magnesium</keyword>
<dbReference type="Proteomes" id="UP000078463">
    <property type="component" value="Chromosome"/>
</dbReference>
<proteinExistence type="predicted"/>
<dbReference type="PANTHER" id="PTHR43777">
    <property type="entry name" value="MOLYBDENUM COFACTOR CYTIDYLYLTRANSFERASE"/>
    <property type="match status" value="1"/>
</dbReference>
<dbReference type="CDD" id="cd04182">
    <property type="entry name" value="GT_2_like_f"/>
    <property type="match status" value="1"/>
</dbReference>
<dbReference type="PANTHER" id="PTHR43777:SF1">
    <property type="entry name" value="MOLYBDENUM COFACTOR CYTIDYLYLTRANSFERASE"/>
    <property type="match status" value="1"/>
</dbReference>
<dbReference type="Gene3D" id="3.90.550.10">
    <property type="entry name" value="Spore Coat Polysaccharide Biosynthesis Protein SpsA, Chain A"/>
    <property type="match status" value="1"/>
</dbReference>
<dbReference type="KEGG" id="pwu:A8O14_05525"/>
<dbReference type="AlphaFoldDB" id="A0A191UIA8"/>
<gene>
    <name evidence="3" type="ORF">A8O14_05525</name>
</gene>
<dbReference type="STRING" id="1743168.A8O14_05525"/>
<evidence type="ECO:0000259" key="2">
    <source>
        <dbReference type="Pfam" id="PF12804"/>
    </source>
</evidence>
<protein>
    <recommendedName>
        <fullName evidence="2">MobA-like NTP transferase domain-containing protein</fullName>
    </recommendedName>
</protein>
<dbReference type="SUPFAM" id="SSF53448">
    <property type="entry name" value="Nucleotide-diphospho-sugar transferases"/>
    <property type="match status" value="1"/>
</dbReference>
<evidence type="ECO:0000313" key="3">
    <source>
        <dbReference type="EMBL" id="ANJ00744.1"/>
    </source>
</evidence>